<dbReference type="InterPro" id="IPR017907">
    <property type="entry name" value="Znf_RING_CS"/>
</dbReference>
<dbReference type="GO" id="GO:0005737">
    <property type="term" value="C:cytoplasm"/>
    <property type="evidence" value="ECO:0007669"/>
    <property type="project" value="UniProtKB-ARBA"/>
</dbReference>
<dbReference type="InterPro" id="IPR001841">
    <property type="entry name" value="Znf_RING"/>
</dbReference>
<dbReference type="SMART" id="SM00589">
    <property type="entry name" value="PRY"/>
    <property type="match status" value="1"/>
</dbReference>
<dbReference type="STRING" id="113540.ENSSFOP00015012439"/>
<dbReference type="InterPro" id="IPR001870">
    <property type="entry name" value="B30.2/SPRY"/>
</dbReference>
<dbReference type="PANTHER" id="PTHR25465:SF14">
    <property type="entry name" value="E3 UBIQUITIN-PROTEIN LIGASE TRIM65"/>
    <property type="match status" value="1"/>
</dbReference>
<dbReference type="PANTHER" id="PTHR25465">
    <property type="entry name" value="B-BOX DOMAIN CONTAINING"/>
    <property type="match status" value="1"/>
</dbReference>
<dbReference type="InterPro" id="IPR000315">
    <property type="entry name" value="Znf_B-box"/>
</dbReference>
<evidence type="ECO:0000313" key="11">
    <source>
        <dbReference type="EMBL" id="KPP67053.1"/>
    </source>
</evidence>
<keyword evidence="2" id="KW-0479">Metal-binding</keyword>
<evidence type="ECO:0000256" key="4">
    <source>
        <dbReference type="ARBA" id="ARBA00022833"/>
    </source>
</evidence>
<dbReference type="Proteomes" id="UP000034805">
    <property type="component" value="Unassembled WGS sequence"/>
</dbReference>
<evidence type="ECO:0000256" key="1">
    <source>
        <dbReference type="ARBA" id="ARBA00022588"/>
    </source>
</evidence>
<dbReference type="Pfam" id="PF25600">
    <property type="entry name" value="TRIM_CC"/>
    <property type="match status" value="1"/>
</dbReference>
<dbReference type="Pfam" id="PF00622">
    <property type="entry name" value="SPRY"/>
    <property type="match status" value="1"/>
</dbReference>
<dbReference type="InterPro" id="IPR003879">
    <property type="entry name" value="Butyrophylin_SPRY"/>
</dbReference>
<proteinExistence type="predicted"/>
<dbReference type="SUPFAM" id="SSF57850">
    <property type="entry name" value="RING/U-box"/>
    <property type="match status" value="1"/>
</dbReference>
<evidence type="ECO:0000313" key="12">
    <source>
        <dbReference type="Proteomes" id="UP000034805"/>
    </source>
</evidence>
<dbReference type="SUPFAM" id="SSF57845">
    <property type="entry name" value="B-box zinc-binding domain"/>
    <property type="match status" value="1"/>
</dbReference>
<keyword evidence="1" id="KW-0399">Innate immunity</keyword>
<dbReference type="SUPFAM" id="SSF49899">
    <property type="entry name" value="Concanavalin A-like lectins/glucanases"/>
    <property type="match status" value="1"/>
</dbReference>
<evidence type="ECO:0000259" key="10">
    <source>
        <dbReference type="PROSITE" id="PS50188"/>
    </source>
</evidence>
<dbReference type="Pfam" id="PF15227">
    <property type="entry name" value="zf-C3HC4_4"/>
    <property type="match status" value="1"/>
</dbReference>
<dbReference type="InterPro" id="IPR013083">
    <property type="entry name" value="Znf_RING/FYVE/PHD"/>
</dbReference>
<dbReference type="PROSITE" id="PS00518">
    <property type="entry name" value="ZF_RING_1"/>
    <property type="match status" value="1"/>
</dbReference>
<dbReference type="InterPro" id="IPR043136">
    <property type="entry name" value="B30.2/SPRY_sf"/>
</dbReference>
<dbReference type="PRINTS" id="PR01407">
    <property type="entry name" value="BUTYPHLNCDUF"/>
</dbReference>
<dbReference type="SMART" id="SM00336">
    <property type="entry name" value="BBOX"/>
    <property type="match status" value="1"/>
</dbReference>
<dbReference type="InterPro" id="IPR058030">
    <property type="entry name" value="TRIM8/14/16/25/29/45/65_CC"/>
</dbReference>
<dbReference type="InterPro" id="IPR051051">
    <property type="entry name" value="E3_ubiq-ligase_TRIM/RNF"/>
</dbReference>
<evidence type="ECO:0000256" key="7">
    <source>
        <dbReference type="SAM" id="Coils"/>
    </source>
</evidence>
<dbReference type="Pfam" id="PF00643">
    <property type="entry name" value="zf-B_box"/>
    <property type="match status" value="1"/>
</dbReference>
<sequence length="513" mass="58236">MASEWSEEFSCPVCLETLHDPATLPCGHTFCLPCIQKHWDRGEARKTYSCPQCRQTFNPRPVLSKSTLLVEAMEKLKLRSTDCTQVSVCSAPPSLPCPLVGGEQDAGLCQGGIYPKLPVTEWLCADHGRPLELFCRNEQQCICSACRDHEHKDHQVVSPETEKKEKVRELAQMQADTQRKILEKEKQLQILPLEARAHKDSFQVLQRESSQIFAELVCSLEQMSRQVTELLCNKEAVSSSWTEVQIQRLEQEMAQLRSRGEELSRLTHMQNSICFLKNFLTLEAPLHDGGEAGVRGNSEATIMSVRTALGEFRDRLKLFTKRIIKLADALHSLSVRFVPTLDHNTAYRHLRLTEGNRKASLRAESQAYPEHPERFQYWRQILCQEPLAGSPYYWEVEWSGQKVTIGVAYRAMGRKGADDNCRLGYNDQSWGLYWSGTSFSFWHLGKEIAVAGPKARRLGMYLDQQAGVLAFYRISKNQAHLLHRVQESFLGPLYPGFRFGSGIGASVTLCELD</sequence>
<dbReference type="InterPro" id="IPR013320">
    <property type="entry name" value="ConA-like_dom_sf"/>
</dbReference>
<dbReference type="InterPro" id="IPR003877">
    <property type="entry name" value="SPRY_dom"/>
</dbReference>
<accession>A0A0P7UA37</accession>
<name>A0A0P7UA37_SCLFO</name>
<evidence type="ECO:0000256" key="3">
    <source>
        <dbReference type="ARBA" id="ARBA00022771"/>
    </source>
</evidence>
<evidence type="ECO:0000259" key="8">
    <source>
        <dbReference type="PROSITE" id="PS50089"/>
    </source>
</evidence>
<dbReference type="GO" id="GO:0045087">
    <property type="term" value="P:innate immune response"/>
    <property type="evidence" value="ECO:0007669"/>
    <property type="project" value="UniProtKB-KW"/>
</dbReference>
<dbReference type="Gene3D" id="3.30.40.10">
    <property type="entry name" value="Zinc/RING finger domain, C3HC4 (zinc finger)"/>
    <property type="match status" value="1"/>
</dbReference>
<keyword evidence="3 6" id="KW-0863">Zinc-finger</keyword>
<organism evidence="11 12">
    <name type="scientific">Scleropages formosus</name>
    <name type="common">Asian bonytongue</name>
    <name type="synonym">Osteoglossum formosum</name>
    <dbReference type="NCBI Taxonomy" id="113540"/>
    <lineage>
        <taxon>Eukaryota</taxon>
        <taxon>Metazoa</taxon>
        <taxon>Chordata</taxon>
        <taxon>Craniata</taxon>
        <taxon>Vertebrata</taxon>
        <taxon>Euteleostomi</taxon>
        <taxon>Actinopterygii</taxon>
        <taxon>Neopterygii</taxon>
        <taxon>Teleostei</taxon>
        <taxon>Osteoglossocephala</taxon>
        <taxon>Osteoglossomorpha</taxon>
        <taxon>Osteoglossiformes</taxon>
        <taxon>Osteoglossidae</taxon>
        <taxon>Scleropages</taxon>
    </lineage>
</organism>
<dbReference type="PROSITE" id="PS50089">
    <property type="entry name" value="ZF_RING_2"/>
    <property type="match status" value="1"/>
</dbReference>
<feature type="domain" description="RING-type" evidence="8">
    <location>
        <begin position="11"/>
        <end position="54"/>
    </location>
</feature>
<evidence type="ECO:0000256" key="2">
    <source>
        <dbReference type="ARBA" id="ARBA00022723"/>
    </source>
</evidence>
<dbReference type="EMBL" id="JARO02005282">
    <property type="protein sequence ID" value="KPP67053.1"/>
    <property type="molecule type" value="Genomic_DNA"/>
</dbReference>
<dbReference type="GO" id="GO:0008270">
    <property type="term" value="F:zinc ion binding"/>
    <property type="evidence" value="ECO:0007669"/>
    <property type="project" value="UniProtKB-KW"/>
</dbReference>
<dbReference type="PROSITE" id="PS50119">
    <property type="entry name" value="ZF_BBOX"/>
    <property type="match status" value="1"/>
</dbReference>
<feature type="coiled-coil region" evidence="7">
    <location>
        <begin position="239"/>
        <end position="266"/>
    </location>
</feature>
<feature type="domain" description="B box-type" evidence="9">
    <location>
        <begin position="119"/>
        <end position="159"/>
    </location>
</feature>
<evidence type="ECO:0000256" key="6">
    <source>
        <dbReference type="PROSITE-ProRule" id="PRU00024"/>
    </source>
</evidence>
<keyword evidence="5" id="KW-0391">Immunity</keyword>
<comment type="caution">
    <text evidence="11">The sequence shown here is derived from an EMBL/GenBank/DDBJ whole genome shotgun (WGS) entry which is preliminary data.</text>
</comment>
<keyword evidence="7" id="KW-0175">Coiled coil</keyword>
<dbReference type="Gene3D" id="2.60.120.920">
    <property type="match status" value="1"/>
</dbReference>
<reference evidence="11 12" key="1">
    <citation type="submission" date="2015-08" db="EMBL/GenBank/DDBJ databases">
        <title>The genome of the Asian arowana (Scleropages formosus).</title>
        <authorList>
            <person name="Tan M.H."/>
            <person name="Gan H.M."/>
            <person name="Croft L.J."/>
            <person name="Austin C.M."/>
        </authorList>
    </citation>
    <scope>NUCLEOTIDE SEQUENCE [LARGE SCALE GENOMIC DNA]</scope>
    <source>
        <strain evidence="11">Aro1</strain>
    </source>
</reference>
<dbReference type="CDD" id="cd19769">
    <property type="entry name" value="Bbox2_TRIM16-like"/>
    <property type="match status" value="1"/>
</dbReference>
<evidence type="ECO:0000256" key="5">
    <source>
        <dbReference type="ARBA" id="ARBA00022859"/>
    </source>
</evidence>
<feature type="domain" description="B30.2/SPRY" evidence="10">
    <location>
        <begin position="319"/>
        <end position="513"/>
    </location>
</feature>
<dbReference type="CDD" id="cd16040">
    <property type="entry name" value="SPRY_PRY_SNTX"/>
    <property type="match status" value="1"/>
</dbReference>
<dbReference type="SMART" id="SM00449">
    <property type="entry name" value="SPRY"/>
    <property type="match status" value="1"/>
</dbReference>
<keyword evidence="4" id="KW-0862">Zinc</keyword>
<protein>
    <submittedName>
        <fullName evidence="11">Tripartite motif-containing protein 16-like</fullName>
    </submittedName>
</protein>
<dbReference type="Pfam" id="PF13765">
    <property type="entry name" value="PRY"/>
    <property type="match status" value="1"/>
</dbReference>
<dbReference type="SMART" id="SM00184">
    <property type="entry name" value="RING"/>
    <property type="match status" value="1"/>
</dbReference>
<dbReference type="AlphaFoldDB" id="A0A0P7UA37"/>
<evidence type="ECO:0000259" key="9">
    <source>
        <dbReference type="PROSITE" id="PS50119"/>
    </source>
</evidence>
<dbReference type="Gene3D" id="3.30.160.60">
    <property type="entry name" value="Classic Zinc Finger"/>
    <property type="match status" value="1"/>
</dbReference>
<dbReference type="PROSITE" id="PS50188">
    <property type="entry name" value="B302_SPRY"/>
    <property type="match status" value="1"/>
</dbReference>
<dbReference type="InterPro" id="IPR006574">
    <property type="entry name" value="PRY"/>
</dbReference>
<gene>
    <name evidence="11" type="ORF">Z043_114397</name>
</gene>